<dbReference type="PANTHER" id="PTHR42852">
    <property type="entry name" value="THIOL:DISULFIDE INTERCHANGE PROTEIN DSBE"/>
    <property type="match status" value="1"/>
</dbReference>
<evidence type="ECO:0000313" key="3">
    <source>
        <dbReference type="Proteomes" id="UP000179233"/>
    </source>
</evidence>
<dbReference type="Gene3D" id="3.40.30.10">
    <property type="entry name" value="Glutaredoxin"/>
    <property type="match status" value="1"/>
</dbReference>
<comment type="caution">
    <text evidence="2">The sequence shown here is derived from an EMBL/GenBank/DDBJ whole genome shotgun (WGS) entry which is preliminary data.</text>
</comment>
<feature type="domain" description="Thioredoxin" evidence="1">
    <location>
        <begin position="41"/>
        <end position="186"/>
    </location>
</feature>
<dbReference type="Proteomes" id="UP000179233">
    <property type="component" value="Unassembled WGS sequence"/>
</dbReference>
<dbReference type="InterPro" id="IPR050553">
    <property type="entry name" value="Thioredoxin_ResA/DsbE_sf"/>
</dbReference>
<organism evidence="2 3">
    <name type="scientific">Candidatus Chisholmbacteria bacterium RIFCSPHIGHO2_01_FULL_52_32</name>
    <dbReference type="NCBI Taxonomy" id="1797591"/>
    <lineage>
        <taxon>Bacteria</taxon>
        <taxon>Candidatus Chisholmiibacteriota</taxon>
    </lineage>
</organism>
<reference evidence="2 3" key="1">
    <citation type="journal article" date="2016" name="Nat. Commun.">
        <title>Thousands of microbial genomes shed light on interconnected biogeochemical processes in an aquifer system.</title>
        <authorList>
            <person name="Anantharaman K."/>
            <person name="Brown C.T."/>
            <person name="Hug L.A."/>
            <person name="Sharon I."/>
            <person name="Castelle C.J."/>
            <person name="Probst A.J."/>
            <person name="Thomas B.C."/>
            <person name="Singh A."/>
            <person name="Wilkins M.J."/>
            <person name="Karaoz U."/>
            <person name="Brodie E.L."/>
            <person name="Williams K.H."/>
            <person name="Hubbard S.S."/>
            <person name="Banfield J.F."/>
        </authorList>
    </citation>
    <scope>NUCLEOTIDE SEQUENCE [LARGE SCALE GENOMIC DNA]</scope>
</reference>
<dbReference type="SUPFAM" id="SSF52833">
    <property type="entry name" value="Thioredoxin-like"/>
    <property type="match status" value="1"/>
</dbReference>
<proteinExistence type="predicted"/>
<dbReference type="EMBL" id="MHCJ01000006">
    <property type="protein sequence ID" value="OGY17814.1"/>
    <property type="molecule type" value="Genomic_DNA"/>
</dbReference>
<gene>
    <name evidence="2" type="ORF">A2786_00625</name>
</gene>
<evidence type="ECO:0000259" key="1">
    <source>
        <dbReference type="PROSITE" id="PS51352"/>
    </source>
</evidence>
<dbReference type="InterPro" id="IPR013766">
    <property type="entry name" value="Thioredoxin_domain"/>
</dbReference>
<dbReference type="GO" id="GO:0016491">
    <property type="term" value="F:oxidoreductase activity"/>
    <property type="evidence" value="ECO:0007669"/>
    <property type="project" value="InterPro"/>
</dbReference>
<evidence type="ECO:0000313" key="2">
    <source>
        <dbReference type="EMBL" id="OGY17814.1"/>
    </source>
</evidence>
<dbReference type="PANTHER" id="PTHR42852:SF13">
    <property type="entry name" value="PROTEIN DIPZ"/>
    <property type="match status" value="1"/>
</dbReference>
<dbReference type="CDD" id="cd03012">
    <property type="entry name" value="TlpA_like_DipZ_like"/>
    <property type="match status" value="1"/>
</dbReference>
<dbReference type="Gene3D" id="2.60.120.260">
    <property type="entry name" value="Galactose-binding domain-like"/>
    <property type="match status" value="1"/>
</dbReference>
<accession>A0A1G1VR66</accession>
<dbReference type="InterPro" id="IPR041017">
    <property type="entry name" value="Thioredoxin_10"/>
</dbReference>
<dbReference type="InterPro" id="IPR036249">
    <property type="entry name" value="Thioredoxin-like_sf"/>
</dbReference>
<sequence length="323" mass="36720">MKIALWIILSIIVFSVLVSRFFPGGQGGMMRFIKVASEFADRDPVIAPDFSGGGKWLNSEPLTIQALRGKVVVVDFWTYSCINCQRTLPYLRAWWEKYRDRGLVIIGVHTPEFEFEKDIGNLREAILKYGVTWPVVQDNDYRIWTAYSNHFWPHKYLVDRDGKIVYEHIGEGAYEETERRIQEFLGISDTAVMEEPSSGSIQFGPSLTPELYMTSRGQTSSHLGKGRDRVELLGNWETGEDFSAAGEGARLRLVFQASEVNLVMSLPDARARTVRVMVDDSESRSLTISSNDLYSLWKGTFGEHMLVMEVDPGLRIHAFTFGR</sequence>
<dbReference type="GO" id="GO:0016209">
    <property type="term" value="F:antioxidant activity"/>
    <property type="evidence" value="ECO:0007669"/>
    <property type="project" value="InterPro"/>
</dbReference>
<protein>
    <recommendedName>
        <fullName evidence="1">Thioredoxin domain-containing protein</fullName>
    </recommendedName>
</protein>
<dbReference type="InterPro" id="IPR000866">
    <property type="entry name" value="AhpC/TSA"/>
</dbReference>
<dbReference type="Pfam" id="PF17991">
    <property type="entry name" value="Thioredoxin_10"/>
    <property type="match status" value="1"/>
</dbReference>
<name>A0A1G1VR66_9BACT</name>
<dbReference type="Pfam" id="PF00578">
    <property type="entry name" value="AhpC-TSA"/>
    <property type="match status" value="1"/>
</dbReference>
<dbReference type="AlphaFoldDB" id="A0A1G1VR66"/>
<dbReference type="PROSITE" id="PS51352">
    <property type="entry name" value="THIOREDOXIN_2"/>
    <property type="match status" value="1"/>
</dbReference>